<keyword evidence="2" id="KW-1185">Reference proteome</keyword>
<evidence type="ECO:0000313" key="1">
    <source>
        <dbReference type="EMBL" id="GFH11522.1"/>
    </source>
</evidence>
<dbReference type="EMBL" id="BLLF01000411">
    <property type="protein sequence ID" value="GFH11522.1"/>
    <property type="molecule type" value="Genomic_DNA"/>
</dbReference>
<organism evidence="1 2">
    <name type="scientific">Haematococcus lacustris</name>
    <name type="common">Green alga</name>
    <name type="synonym">Haematococcus pluvialis</name>
    <dbReference type="NCBI Taxonomy" id="44745"/>
    <lineage>
        <taxon>Eukaryota</taxon>
        <taxon>Viridiplantae</taxon>
        <taxon>Chlorophyta</taxon>
        <taxon>core chlorophytes</taxon>
        <taxon>Chlorophyceae</taxon>
        <taxon>CS clade</taxon>
        <taxon>Chlamydomonadales</taxon>
        <taxon>Haematococcaceae</taxon>
        <taxon>Haematococcus</taxon>
    </lineage>
</organism>
<dbReference type="AlphaFoldDB" id="A0A699Z7L8"/>
<gene>
    <name evidence="1" type="ORF">HaLaN_07032</name>
</gene>
<name>A0A699Z7L8_HAELA</name>
<protein>
    <submittedName>
        <fullName evidence="1">Uncharacterized protein</fullName>
    </submittedName>
</protein>
<sequence length="61" mass="6632">MLSTHVHCLPPLMPAEPLHLEPCTQHLAWPGCGREALAPASQLTPGRVGHTLSWYAPWPGL</sequence>
<comment type="caution">
    <text evidence="1">The sequence shown here is derived from an EMBL/GenBank/DDBJ whole genome shotgun (WGS) entry which is preliminary data.</text>
</comment>
<accession>A0A699Z7L8</accession>
<evidence type="ECO:0000313" key="2">
    <source>
        <dbReference type="Proteomes" id="UP000485058"/>
    </source>
</evidence>
<proteinExistence type="predicted"/>
<dbReference type="Proteomes" id="UP000485058">
    <property type="component" value="Unassembled WGS sequence"/>
</dbReference>
<reference evidence="1 2" key="1">
    <citation type="submission" date="2020-02" db="EMBL/GenBank/DDBJ databases">
        <title>Draft genome sequence of Haematococcus lacustris strain NIES-144.</title>
        <authorList>
            <person name="Morimoto D."/>
            <person name="Nakagawa S."/>
            <person name="Yoshida T."/>
            <person name="Sawayama S."/>
        </authorList>
    </citation>
    <scope>NUCLEOTIDE SEQUENCE [LARGE SCALE GENOMIC DNA]</scope>
    <source>
        <strain evidence="1 2">NIES-144</strain>
    </source>
</reference>